<accession>A0A1M7RXY7</accession>
<dbReference type="Proteomes" id="UP000184010">
    <property type="component" value="Unassembled WGS sequence"/>
</dbReference>
<evidence type="ECO:0000313" key="4">
    <source>
        <dbReference type="EMBL" id="SHN51173.1"/>
    </source>
</evidence>
<gene>
    <name evidence="4" type="ORF">SAMN02745215_00263</name>
</gene>
<evidence type="ECO:0000259" key="3">
    <source>
        <dbReference type="Pfam" id="PF00857"/>
    </source>
</evidence>
<dbReference type="InterPro" id="IPR000868">
    <property type="entry name" value="Isochorismatase-like_dom"/>
</dbReference>
<dbReference type="RefSeq" id="WP_072770911.1">
    <property type="nucleotide sequence ID" value="NZ_FRDN01000003.1"/>
</dbReference>
<feature type="domain" description="Isochorismatase-like" evidence="3">
    <location>
        <begin position="3"/>
        <end position="154"/>
    </location>
</feature>
<dbReference type="EMBL" id="FRDN01000003">
    <property type="protein sequence ID" value="SHN51173.1"/>
    <property type="molecule type" value="Genomic_DNA"/>
</dbReference>
<dbReference type="STRING" id="1121395.SAMN02745215_00263"/>
<organism evidence="4 5">
    <name type="scientific">Desulfitobacterium chlororespirans DSM 11544</name>
    <dbReference type="NCBI Taxonomy" id="1121395"/>
    <lineage>
        <taxon>Bacteria</taxon>
        <taxon>Bacillati</taxon>
        <taxon>Bacillota</taxon>
        <taxon>Clostridia</taxon>
        <taxon>Eubacteriales</taxon>
        <taxon>Desulfitobacteriaceae</taxon>
        <taxon>Desulfitobacterium</taxon>
    </lineage>
</organism>
<dbReference type="PANTHER" id="PTHR43540:SF1">
    <property type="entry name" value="ISOCHORISMATASE HYDROLASE"/>
    <property type="match status" value="1"/>
</dbReference>
<evidence type="ECO:0000256" key="1">
    <source>
        <dbReference type="ARBA" id="ARBA00006336"/>
    </source>
</evidence>
<dbReference type="SUPFAM" id="SSF52499">
    <property type="entry name" value="Isochorismatase-like hydrolases"/>
    <property type="match status" value="1"/>
</dbReference>
<dbReference type="InterPro" id="IPR036380">
    <property type="entry name" value="Isochorismatase-like_sf"/>
</dbReference>
<reference evidence="5" key="1">
    <citation type="submission" date="2016-12" db="EMBL/GenBank/DDBJ databases">
        <authorList>
            <person name="Varghese N."/>
            <person name="Submissions S."/>
        </authorList>
    </citation>
    <scope>NUCLEOTIDE SEQUENCE [LARGE SCALE GENOMIC DNA]</scope>
    <source>
        <strain evidence="5">DSM 11544</strain>
    </source>
</reference>
<dbReference type="InterPro" id="IPR050272">
    <property type="entry name" value="Isochorismatase-like_hydrls"/>
</dbReference>
<dbReference type="Pfam" id="PF00857">
    <property type="entry name" value="Isochorismatase"/>
    <property type="match status" value="1"/>
</dbReference>
<evidence type="ECO:0000256" key="2">
    <source>
        <dbReference type="ARBA" id="ARBA00022801"/>
    </source>
</evidence>
<sequence length="179" mass="19420">MKAFLIIDVQNDYFPGGKSELVGAAEALENIEIVLKRFRAAKLPVIHIQHINTRAGATFFLPGTPGVEIHSNLTPLDGEDVLVKHAPNSFYETGLGDLLRLKSIDSLVVGGMMTHMCIDTTVRAAKDYGIPVTLLYNACATKDLSIMSHSIPALTVHNAYMAGLNGMFAQVVLTKELQI</sequence>
<keyword evidence="5" id="KW-1185">Reference proteome</keyword>
<comment type="similarity">
    <text evidence="1">Belongs to the isochorismatase family.</text>
</comment>
<dbReference type="PANTHER" id="PTHR43540">
    <property type="entry name" value="PEROXYUREIDOACRYLATE/UREIDOACRYLATE AMIDOHYDROLASE-RELATED"/>
    <property type="match status" value="1"/>
</dbReference>
<dbReference type="CDD" id="cd01014">
    <property type="entry name" value="nicotinamidase_related"/>
    <property type="match status" value="1"/>
</dbReference>
<keyword evidence="2" id="KW-0378">Hydrolase</keyword>
<dbReference type="Gene3D" id="3.40.50.850">
    <property type="entry name" value="Isochorismatase-like"/>
    <property type="match status" value="1"/>
</dbReference>
<dbReference type="GO" id="GO:0016787">
    <property type="term" value="F:hydrolase activity"/>
    <property type="evidence" value="ECO:0007669"/>
    <property type="project" value="UniProtKB-KW"/>
</dbReference>
<dbReference type="AlphaFoldDB" id="A0A1M7RXY7"/>
<evidence type="ECO:0000313" key="5">
    <source>
        <dbReference type="Proteomes" id="UP000184010"/>
    </source>
</evidence>
<name>A0A1M7RXY7_9FIRM</name>
<protein>
    <submittedName>
        <fullName evidence="4">Nicotinamidase-related amidase</fullName>
    </submittedName>
</protein>
<proteinExistence type="inferred from homology"/>